<dbReference type="STRING" id="1801774.A3A05_02940"/>
<accession>A0A1F6WX66</accession>
<sequence>MKTKIKSCQNCKKDFTIEPDDFNFYEKMKVPPPTWCPECRLIRRLSFRNERYLYKSPCGLCKKEILSVYGSNVKRKVFCPACWWGDGWDQLESGMDYDFSKPFFEQYKALQEKAAVQSLFLHYQTIVDSDYNNLAGYLKNCYMVFHADHNERCMYASGLKVSNDSQDVLMLQKSDLCYESVNITKGYKNLYSVDCEECSEIYFCKNLLNCTDCIGCVNLRNQKYCIENVQYLKEEYEAKRKELDLSNYKNIKKYSEKAKVFWVKYPQKYMHSRKNVNSSGDYIQYSKNTLNSYEMVGAEDCRYCQFASTKTTRDCYDYTEYGENVEMVYETLLLGDGGANVKFTVQAVSNVRDVEYCYGVANVAHMFGCIGLRGRQYCILNKQYTKGEYEKLVPKIRQHMNEMPYKDKYGRGYKYGEFFPLELSSFSYNESTAHEFFPLDESKAQKQGYAWKQVEEKKYIPTKSWKDLPNAIKETDDSITNEIILCEDWDMDQKSASNHNCTKAFRILSQELLFYRKMNIPIPRKCPNSRHNDRIQFRNPIKLWHRECMCDKENHLHGKEKCEVEFETSYVPDRPEMVYCEKCYQQEVY</sequence>
<protein>
    <submittedName>
        <fullName evidence="1">Uncharacterized protein</fullName>
    </submittedName>
</protein>
<organism evidence="1 2">
    <name type="scientific">Candidatus Nomurabacteria bacterium RIFCSPLOWO2_01_FULL_41_12</name>
    <dbReference type="NCBI Taxonomy" id="1801774"/>
    <lineage>
        <taxon>Bacteria</taxon>
        <taxon>Candidatus Nomuraibacteriota</taxon>
    </lineage>
</organism>
<dbReference type="EMBL" id="MFUY01000005">
    <property type="protein sequence ID" value="OGI86481.1"/>
    <property type="molecule type" value="Genomic_DNA"/>
</dbReference>
<reference evidence="1 2" key="1">
    <citation type="journal article" date="2016" name="Nat. Commun.">
        <title>Thousands of microbial genomes shed light on interconnected biogeochemical processes in an aquifer system.</title>
        <authorList>
            <person name="Anantharaman K."/>
            <person name="Brown C.T."/>
            <person name="Hug L.A."/>
            <person name="Sharon I."/>
            <person name="Castelle C.J."/>
            <person name="Probst A.J."/>
            <person name="Thomas B.C."/>
            <person name="Singh A."/>
            <person name="Wilkins M.J."/>
            <person name="Karaoz U."/>
            <person name="Brodie E.L."/>
            <person name="Williams K.H."/>
            <person name="Hubbard S.S."/>
            <person name="Banfield J.F."/>
        </authorList>
    </citation>
    <scope>NUCLEOTIDE SEQUENCE [LARGE SCALE GENOMIC DNA]</scope>
</reference>
<name>A0A1F6WX66_9BACT</name>
<evidence type="ECO:0000313" key="1">
    <source>
        <dbReference type="EMBL" id="OGI86481.1"/>
    </source>
</evidence>
<gene>
    <name evidence="1" type="ORF">A3A05_02940</name>
</gene>
<evidence type="ECO:0000313" key="2">
    <source>
        <dbReference type="Proteomes" id="UP000176187"/>
    </source>
</evidence>
<comment type="caution">
    <text evidence="1">The sequence shown here is derived from an EMBL/GenBank/DDBJ whole genome shotgun (WGS) entry which is preliminary data.</text>
</comment>
<dbReference type="AlphaFoldDB" id="A0A1F6WX66"/>
<proteinExistence type="predicted"/>
<dbReference type="Proteomes" id="UP000176187">
    <property type="component" value="Unassembled WGS sequence"/>
</dbReference>